<feature type="compositionally biased region" description="Low complexity" evidence="2">
    <location>
        <begin position="24"/>
        <end position="34"/>
    </location>
</feature>
<dbReference type="SMART" id="SM01132">
    <property type="entry name" value="DIL"/>
    <property type="match status" value="1"/>
</dbReference>
<dbReference type="InterPro" id="IPR036770">
    <property type="entry name" value="Ankyrin_rpt-contain_sf"/>
</dbReference>
<evidence type="ECO:0000259" key="3">
    <source>
        <dbReference type="PROSITE" id="PS51126"/>
    </source>
</evidence>
<dbReference type="AlphaFoldDB" id="A0A8H7RIC9"/>
<dbReference type="SMART" id="SM00248">
    <property type="entry name" value="ANK"/>
    <property type="match status" value="2"/>
</dbReference>
<feature type="compositionally biased region" description="Basic and acidic residues" evidence="2">
    <location>
        <begin position="645"/>
        <end position="660"/>
    </location>
</feature>
<sequence length="745" mass="85349">MSRHHYEEDSDGSQHQQQHGRKNTFSWSSTSSSNSTLLSTHSLLEEVEEMSFLASDFRFLDGSKKMERLTAILSRAASHGDLLRLRQIITDTRLSPYIQLDASDDEDGSTPLIYASCFGKLEVVQYLLQAGAKVDVQDKIGWTALMWATTNGHSQIVKLLLESSASSDTKSISGRTIFDLVDVENQKMVSILSPPATNNNNKKSNWRRSSIVEKEKEKDELQDQLESCEASFRSVHKFVWDQCLPDQMFVFAEDEIDHILNVSISLLKLPMKSRSEIYVPANIIFLCARFAHYYTCRELVHQLISKAVFKIDAVVKTNSQDIHIMAFWIANLSQLLFYLKKDVGLVAATAEYQLEISELISETYTLLVTDSEKRMDRILEPSMIEYEQLGGLEVVEFADDWQRFFRRTRFSSSSNRRSLGNSIPAQVELPPQPSRSSLTPQSVTSLLTSILYVLQSYDVHPVIVIQAMAQLFHFLSCEMFNRILYNKKYLCRSKALQIRMNLTVIEEWVRENHLPSTLGGYFNPVVQLVQLLQCVSQLQDLMDFISTTKSFDLLNPMQIKRLVLNYRYEVSESKLKEEIEKYTMQIAEDTVKSIQSEQSQERRSSIESRPNSISSLGSLLQSMSQQKNNRKSQLSMTSNSSDTDSYSHDHENEETNCVSEKKDSKYMLPFSLPTTTNMVHSGWAKNKQDNDDALDYNSMSLSDTIYFELKTKLSAEREKNARESSVIPSIPEEWLERLDHHSGQY</sequence>
<evidence type="ECO:0000256" key="1">
    <source>
        <dbReference type="PROSITE-ProRule" id="PRU00023"/>
    </source>
</evidence>
<dbReference type="InterPro" id="IPR052072">
    <property type="entry name" value="Vascular_dev_regulator"/>
</dbReference>
<accession>A0A8H7RIC9</accession>
<dbReference type="OrthoDB" id="426293at2759"/>
<feature type="compositionally biased region" description="Polar residues" evidence="2">
    <location>
        <begin position="631"/>
        <end position="644"/>
    </location>
</feature>
<gene>
    <name evidence="4" type="ORF">INT47_008803</name>
</gene>
<reference evidence="4" key="1">
    <citation type="submission" date="2020-12" db="EMBL/GenBank/DDBJ databases">
        <title>Metabolic potential, ecology and presence of endohyphal bacteria is reflected in genomic diversity of Mucoromycotina.</title>
        <authorList>
            <person name="Muszewska A."/>
            <person name="Okrasinska A."/>
            <person name="Steczkiewicz K."/>
            <person name="Drgas O."/>
            <person name="Orlowska M."/>
            <person name="Perlinska-Lenart U."/>
            <person name="Aleksandrzak-Piekarczyk T."/>
            <person name="Szatraj K."/>
            <person name="Zielenkiewicz U."/>
            <person name="Pilsyk S."/>
            <person name="Malc E."/>
            <person name="Mieczkowski P."/>
            <person name="Kruszewska J.S."/>
            <person name="Biernat P."/>
            <person name="Pawlowska J."/>
        </authorList>
    </citation>
    <scope>NUCLEOTIDE SEQUENCE</scope>
    <source>
        <strain evidence="4">WA0000017839</strain>
    </source>
</reference>
<keyword evidence="5" id="KW-1185">Reference proteome</keyword>
<dbReference type="PANTHER" id="PTHR16027">
    <property type="entry name" value="DILUTE DOMAIN-CONTAINING PROTEIN YPR089W"/>
    <property type="match status" value="1"/>
</dbReference>
<organism evidence="4 5">
    <name type="scientific">Mucor saturninus</name>
    <dbReference type="NCBI Taxonomy" id="64648"/>
    <lineage>
        <taxon>Eukaryota</taxon>
        <taxon>Fungi</taxon>
        <taxon>Fungi incertae sedis</taxon>
        <taxon>Mucoromycota</taxon>
        <taxon>Mucoromycotina</taxon>
        <taxon>Mucoromycetes</taxon>
        <taxon>Mucorales</taxon>
        <taxon>Mucorineae</taxon>
        <taxon>Mucoraceae</taxon>
        <taxon>Mucor</taxon>
    </lineage>
</organism>
<dbReference type="PROSITE" id="PS51126">
    <property type="entry name" value="DILUTE"/>
    <property type="match status" value="1"/>
</dbReference>
<dbReference type="InterPro" id="IPR037986">
    <property type="entry name" value="Myo5p-like_CBD_DIL"/>
</dbReference>
<comment type="caution">
    <text evidence="4">The sequence shown here is derived from an EMBL/GenBank/DDBJ whole genome shotgun (WGS) entry which is preliminary data.</text>
</comment>
<keyword evidence="1" id="KW-0040">ANK repeat</keyword>
<dbReference type="CDD" id="cd15473">
    <property type="entry name" value="Myo5p-like_CBD_DIL_ANK"/>
    <property type="match status" value="1"/>
</dbReference>
<dbReference type="PROSITE" id="PS50297">
    <property type="entry name" value="ANK_REP_REGION"/>
    <property type="match status" value="2"/>
</dbReference>
<dbReference type="InterPro" id="IPR002710">
    <property type="entry name" value="Dilute_dom"/>
</dbReference>
<feature type="domain" description="Dilute" evidence="3">
    <location>
        <begin position="305"/>
        <end position="589"/>
    </location>
</feature>
<feature type="repeat" description="ANK" evidence="1">
    <location>
        <begin position="107"/>
        <end position="139"/>
    </location>
</feature>
<evidence type="ECO:0000256" key="2">
    <source>
        <dbReference type="SAM" id="MobiDB-lite"/>
    </source>
</evidence>
<dbReference type="EMBL" id="JAEPRD010000008">
    <property type="protein sequence ID" value="KAG2211706.1"/>
    <property type="molecule type" value="Genomic_DNA"/>
</dbReference>
<dbReference type="Pfam" id="PF12796">
    <property type="entry name" value="Ank_2"/>
    <property type="match status" value="1"/>
</dbReference>
<dbReference type="PROSITE" id="PS50088">
    <property type="entry name" value="ANK_REPEAT"/>
    <property type="match status" value="2"/>
</dbReference>
<dbReference type="Pfam" id="PF01843">
    <property type="entry name" value="DIL"/>
    <property type="match status" value="1"/>
</dbReference>
<proteinExistence type="predicted"/>
<feature type="region of interest" description="Disordered" evidence="2">
    <location>
        <begin position="1"/>
        <end position="34"/>
    </location>
</feature>
<dbReference type="Proteomes" id="UP000603453">
    <property type="component" value="Unassembled WGS sequence"/>
</dbReference>
<dbReference type="Gene3D" id="1.25.40.20">
    <property type="entry name" value="Ankyrin repeat-containing domain"/>
    <property type="match status" value="1"/>
</dbReference>
<evidence type="ECO:0000313" key="5">
    <source>
        <dbReference type="Proteomes" id="UP000603453"/>
    </source>
</evidence>
<feature type="repeat" description="ANK" evidence="1">
    <location>
        <begin position="140"/>
        <end position="172"/>
    </location>
</feature>
<feature type="compositionally biased region" description="Low complexity" evidence="2">
    <location>
        <begin position="607"/>
        <end position="626"/>
    </location>
</feature>
<dbReference type="InterPro" id="IPR002110">
    <property type="entry name" value="Ankyrin_rpt"/>
</dbReference>
<protein>
    <recommendedName>
        <fullName evidence="3">Dilute domain-containing protein</fullName>
    </recommendedName>
</protein>
<name>A0A8H7RIC9_9FUNG</name>
<dbReference type="PANTHER" id="PTHR16027:SF6">
    <property type="entry name" value="DILUTE DOMAIN-CONTAINING PROTEIN"/>
    <property type="match status" value="1"/>
</dbReference>
<dbReference type="GO" id="GO:0051020">
    <property type="term" value="F:GTPase binding"/>
    <property type="evidence" value="ECO:0007669"/>
    <property type="project" value="TreeGrafter"/>
</dbReference>
<feature type="region of interest" description="Disordered" evidence="2">
    <location>
        <begin position="592"/>
        <end position="660"/>
    </location>
</feature>
<evidence type="ECO:0000313" key="4">
    <source>
        <dbReference type="EMBL" id="KAG2211706.1"/>
    </source>
</evidence>
<dbReference type="SUPFAM" id="SSF48403">
    <property type="entry name" value="Ankyrin repeat"/>
    <property type="match status" value="1"/>
</dbReference>
<feature type="region of interest" description="Disordered" evidence="2">
    <location>
        <begin position="413"/>
        <end position="438"/>
    </location>
</feature>